<keyword evidence="2" id="KW-1185">Reference proteome</keyword>
<reference evidence="1 2" key="1">
    <citation type="submission" date="2020-12" db="EMBL/GenBank/DDBJ databases">
        <title>Geomonas sp. Red259, isolated from paddy soil.</title>
        <authorList>
            <person name="Xu Z."/>
            <person name="Zhang Z."/>
            <person name="Masuda Y."/>
            <person name="Itoh H."/>
            <person name="Senoo K."/>
        </authorList>
    </citation>
    <scope>NUCLEOTIDE SEQUENCE [LARGE SCALE GENOMIC DNA]</scope>
    <source>
        <strain evidence="1 2">Red259</strain>
    </source>
</reference>
<evidence type="ECO:0000313" key="2">
    <source>
        <dbReference type="Proteomes" id="UP000641025"/>
    </source>
</evidence>
<dbReference type="PROSITE" id="PS51257">
    <property type="entry name" value="PROKAR_LIPOPROTEIN"/>
    <property type="match status" value="1"/>
</dbReference>
<evidence type="ECO:0000313" key="1">
    <source>
        <dbReference type="EMBL" id="MBJ6799791.1"/>
    </source>
</evidence>
<dbReference type="Gene3D" id="2.60.320.10">
    <property type="entry name" value="N-utilization substance G protein NusG, insert domain"/>
    <property type="match status" value="1"/>
</dbReference>
<sequence>MTRGDKILVAVILLLAIGCAAALYGRFLLLDRPRATRAVVTVRGKTVRVIELPSRGIFVLQGRSGPAKLEVAGMRIRMREAHCPGGICLRQGWIRRAGESIICVPGEIAIHIEGAAMLDAVTR</sequence>
<comment type="caution">
    <text evidence="1">The sequence shown here is derived from an EMBL/GenBank/DDBJ whole genome shotgun (WGS) entry which is preliminary data.</text>
</comment>
<dbReference type="CDD" id="cd09846">
    <property type="entry name" value="DUF1312"/>
    <property type="match status" value="1"/>
</dbReference>
<gene>
    <name evidence="1" type="ORF">JFN90_06525</name>
</gene>
<dbReference type="EMBL" id="JAEMHK010000004">
    <property type="protein sequence ID" value="MBJ6799791.1"/>
    <property type="molecule type" value="Genomic_DNA"/>
</dbReference>
<dbReference type="InterPro" id="IPR038690">
    <property type="entry name" value="NusG_2_sf"/>
</dbReference>
<dbReference type="Pfam" id="PF07009">
    <property type="entry name" value="NusG_II"/>
    <property type="match status" value="1"/>
</dbReference>
<dbReference type="Proteomes" id="UP000641025">
    <property type="component" value="Unassembled WGS sequence"/>
</dbReference>
<organism evidence="1 2">
    <name type="scientific">Geomonas propionica</name>
    <dbReference type="NCBI Taxonomy" id="2798582"/>
    <lineage>
        <taxon>Bacteria</taxon>
        <taxon>Pseudomonadati</taxon>
        <taxon>Thermodesulfobacteriota</taxon>
        <taxon>Desulfuromonadia</taxon>
        <taxon>Geobacterales</taxon>
        <taxon>Geobacteraceae</taxon>
        <taxon>Geomonas</taxon>
    </lineage>
</organism>
<dbReference type="RefSeq" id="WP_199394311.1">
    <property type="nucleotide sequence ID" value="NZ_JAEMHK010000004.1"/>
</dbReference>
<protein>
    <submittedName>
        <fullName evidence="1">NusG domain II-containing protein</fullName>
    </submittedName>
</protein>
<accession>A0ABS0YPE9</accession>
<proteinExistence type="predicted"/>
<name>A0ABS0YPE9_9BACT</name>